<comment type="similarity">
    <text evidence="2">Belongs to the ABC transporter superfamily.</text>
</comment>
<dbReference type="EMBL" id="BMVC01000012">
    <property type="protein sequence ID" value="GHD05189.1"/>
    <property type="molecule type" value="Genomic_DNA"/>
</dbReference>
<keyword evidence="6" id="KW-0067">ATP-binding</keyword>
<reference evidence="10" key="2">
    <citation type="submission" date="2020-09" db="EMBL/GenBank/DDBJ databases">
        <authorList>
            <person name="Sun Q."/>
            <person name="Ohkuma M."/>
        </authorList>
    </citation>
    <scope>NUCLEOTIDE SEQUENCE</scope>
    <source>
        <strain evidence="10">JCM 4637</strain>
    </source>
</reference>
<feature type="domain" description="ABC transporter" evidence="9">
    <location>
        <begin position="1"/>
        <end position="232"/>
    </location>
</feature>
<evidence type="ECO:0000256" key="8">
    <source>
        <dbReference type="SAM" id="MobiDB-lite"/>
    </source>
</evidence>
<accession>A0A918X2A0</accession>
<dbReference type="GO" id="GO:0016887">
    <property type="term" value="F:ATP hydrolysis activity"/>
    <property type="evidence" value="ECO:0007669"/>
    <property type="project" value="InterPro"/>
</dbReference>
<evidence type="ECO:0000313" key="10">
    <source>
        <dbReference type="EMBL" id="GHD05189.1"/>
    </source>
</evidence>
<dbReference type="Pfam" id="PF08352">
    <property type="entry name" value="oligo_HPY"/>
    <property type="match status" value="1"/>
</dbReference>
<dbReference type="Proteomes" id="UP000638353">
    <property type="component" value="Unassembled WGS sequence"/>
</dbReference>
<evidence type="ECO:0000256" key="7">
    <source>
        <dbReference type="ARBA" id="ARBA00023136"/>
    </source>
</evidence>
<dbReference type="SMART" id="SM00382">
    <property type="entry name" value="AAA"/>
    <property type="match status" value="1"/>
</dbReference>
<dbReference type="InterPro" id="IPR013563">
    <property type="entry name" value="Oligopep_ABC_C"/>
</dbReference>
<comment type="subcellular location">
    <subcellularLocation>
        <location evidence="1">Cell membrane</location>
        <topology evidence="1">Peripheral membrane protein</topology>
    </subcellularLocation>
</comment>
<evidence type="ECO:0000313" key="11">
    <source>
        <dbReference type="Proteomes" id="UP000638353"/>
    </source>
</evidence>
<evidence type="ECO:0000256" key="2">
    <source>
        <dbReference type="ARBA" id="ARBA00005417"/>
    </source>
</evidence>
<sequence length="309" mass="32489">MHAVRGVDLTLAAGQKLGVAGESGCGKSTLALALLRLLPASAHLSGEILLDGEDVLTMKWGRLRAVRWAGASIVFQGAMHSLNAVHRIGDQIAEPLLIHGRATPAAARKRTAALLEQVGLPAARADAYPHELSGGQRQRVMIAMSLACDPHLIVADEPTTALDVMIQAQILRLIEQLVADQNISLLMISHDLAVLADTCDRLAVMYAGRVVEEGPAAAVHTAAHHPYAQALSAAFPRIGDPASRRAPRGLPGDPPDPARLPTGCTFHPRCPVALASCTQDDQPLREAAPHHHAACVHVSPAIPQGVSAP</sequence>
<dbReference type="AlphaFoldDB" id="A0A918X2A0"/>
<feature type="region of interest" description="Disordered" evidence="8">
    <location>
        <begin position="241"/>
        <end position="260"/>
    </location>
</feature>
<dbReference type="InterPro" id="IPR003593">
    <property type="entry name" value="AAA+_ATPase"/>
</dbReference>
<dbReference type="InterPro" id="IPR050388">
    <property type="entry name" value="ABC_Ni/Peptide_Import"/>
</dbReference>
<dbReference type="Pfam" id="PF00005">
    <property type="entry name" value="ABC_tran"/>
    <property type="match status" value="1"/>
</dbReference>
<dbReference type="GO" id="GO:0015833">
    <property type="term" value="P:peptide transport"/>
    <property type="evidence" value="ECO:0007669"/>
    <property type="project" value="InterPro"/>
</dbReference>
<evidence type="ECO:0000256" key="5">
    <source>
        <dbReference type="ARBA" id="ARBA00022741"/>
    </source>
</evidence>
<evidence type="ECO:0000256" key="6">
    <source>
        <dbReference type="ARBA" id="ARBA00022840"/>
    </source>
</evidence>
<dbReference type="InterPro" id="IPR027417">
    <property type="entry name" value="P-loop_NTPase"/>
</dbReference>
<keyword evidence="4" id="KW-1003">Cell membrane</keyword>
<keyword evidence="3" id="KW-0813">Transport</keyword>
<keyword evidence="5" id="KW-0547">Nucleotide-binding</keyword>
<name>A0A918X2A0_9ACTN</name>
<dbReference type="GO" id="GO:0005524">
    <property type="term" value="F:ATP binding"/>
    <property type="evidence" value="ECO:0007669"/>
    <property type="project" value="UniProtKB-KW"/>
</dbReference>
<keyword evidence="7" id="KW-0472">Membrane</keyword>
<gene>
    <name evidence="10" type="ORF">GCM10010334_55340</name>
</gene>
<evidence type="ECO:0000256" key="3">
    <source>
        <dbReference type="ARBA" id="ARBA00022448"/>
    </source>
</evidence>
<evidence type="ECO:0000256" key="1">
    <source>
        <dbReference type="ARBA" id="ARBA00004202"/>
    </source>
</evidence>
<dbReference type="InterPro" id="IPR017871">
    <property type="entry name" value="ABC_transporter-like_CS"/>
</dbReference>
<dbReference type="CDD" id="cd03257">
    <property type="entry name" value="ABC_NikE_OppD_transporters"/>
    <property type="match status" value="1"/>
</dbReference>
<dbReference type="PANTHER" id="PTHR43297:SF2">
    <property type="entry name" value="DIPEPTIDE TRANSPORT ATP-BINDING PROTEIN DPPD"/>
    <property type="match status" value="1"/>
</dbReference>
<dbReference type="NCBIfam" id="TIGR01727">
    <property type="entry name" value="oligo_HPY"/>
    <property type="match status" value="1"/>
</dbReference>
<organism evidence="10 11">
    <name type="scientific">Streptomyces finlayi</name>
    <dbReference type="NCBI Taxonomy" id="67296"/>
    <lineage>
        <taxon>Bacteria</taxon>
        <taxon>Bacillati</taxon>
        <taxon>Actinomycetota</taxon>
        <taxon>Actinomycetes</taxon>
        <taxon>Kitasatosporales</taxon>
        <taxon>Streptomycetaceae</taxon>
        <taxon>Streptomyces</taxon>
    </lineage>
</organism>
<dbReference type="PANTHER" id="PTHR43297">
    <property type="entry name" value="OLIGOPEPTIDE TRANSPORT ATP-BINDING PROTEIN APPD"/>
    <property type="match status" value="1"/>
</dbReference>
<dbReference type="SUPFAM" id="SSF52540">
    <property type="entry name" value="P-loop containing nucleoside triphosphate hydrolases"/>
    <property type="match status" value="1"/>
</dbReference>
<comment type="caution">
    <text evidence="10">The sequence shown here is derived from an EMBL/GenBank/DDBJ whole genome shotgun (WGS) entry which is preliminary data.</text>
</comment>
<dbReference type="PROSITE" id="PS00211">
    <property type="entry name" value="ABC_TRANSPORTER_1"/>
    <property type="match status" value="1"/>
</dbReference>
<dbReference type="InterPro" id="IPR003439">
    <property type="entry name" value="ABC_transporter-like_ATP-bd"/>
</dbReference>
<dbReference type="FunFam" id="3.40.50.300:FF:000016">
    <property type="entry name" value="Oligopeptide ABC transporter ATP-binding component"/>
    <property type="match status" value="1"/>
</dbReference>
<dbReference type="Gene3D" id="3.40.50.300">
    <property type="entry name" value="P-loop containing nucleotide triphosphate hydrolases"/>
    <property type="match status" value="1"/>
</dbReference>
<dbReference type="PROSITE" id="PS50893">
    <property type="entry name" value="ABC_TRANSPORTER_2"/>
    <property type="match status" value="1"/>
</dbReference>
<reference evidence="10" key="1">
    <citation type="journal article" date="2014" name="Int. J. Syst. Evol. Microbiol.">
        <title>Complete genome sequence of Corynebacterium casei LMG S-19264T (=DSM 44701T), isolated from a smear-ripened cheese.</title>
        <authorList>
            <consortium name="US DOE Joint Genome Institute (JGI-PGF)"/>
            <person name="Walter F."/>
            <person name="Albersmeier A."/>
            <person name="Kalinowski J."/>
            <person name="Ruckert C."/>
        </authorList>
    </citation>
    <scope>NUCLEOTIDE SEQUENCE</scope>
    <source>
        <strain evidence="10">JCM 4637</strain>
    </source>
</reference>
<dbReference type="GO" id="GO:0005886">
    <property type="term" value="C:plasma membrane"/>
    <property type="evidence" value="ECO:0007669"/>
    <property type="project" value="UniProtKB-SubCell"/>
</dbReference>
<proteinExistence type="inferred from homology"/>
<protein>
    <recommendedName>
        <fullName evidence="9">ABC transporter domain-containing protein</fullName>
    </recommendedName>
</protein>
<evidence type="ECO:0000256" key="4">
    <source>
        <dbReference type="ARBA" id="ARBA00022475"/>
    </source>
</evidence>
<evidence type="ECO:0000259" key="9">
    <source>
        <dbReference type="PROSITE" id="PS50893"/>
    </source>
</evidence>